<evidence type="ECO:0000313" key="2">
    <source>
        <dbReference type="EMBL" id="KAK2031647.1"/>
    </source>
</evidence>
<keyword evidence="1" id="KW-0732">Signal</keyword>
<evidence type="ECO:0000313" key="3">
    <source>
        <dbReference type="Proteomes" id="UP001232148"/>
    </source>
</evidence>
<name>A0AAD9M4J0_9PEZI</name>
<dbReference type="EMBL" id="MU842838">
    <property type="protein sequence ID" value="KAK2031647.1"/>
    <property type="molecule type" value="Genomic_DNA"/>
</dbReference>
<organism evidence="2 3">
    <name type="scientific">Colletotrichum zoysiae</name>
    <dbReference type="NCBI Taxonomy" id="1216348"/>
    <lineage>
        <taxon>Eukaryota</taxon>
        <taxon>Fungi</taxon>
        <taxon>Dikarya</taxon>
        <taxon>Ascomycota</taxon>
        <taxon>Pezizomycotina</taxon>
        <taxon>Sordariomycetes</taxon>
        <taxon>Hypocreomycetidae</taxon>
        <taxon>Glomerellales</taxon>
        <taxon>Glomerellaceae</taxon>
        <taxon>Colletotrichum</taxon>
        <taxon>Colletotrichum graminicola species complex</taxon>
    </lineage>
</organism>
<protein>
    <submittedName>
        <fullName evidence="2">Uncharacterized protein</fullName>
    </submittedName>
</protein>
<feature type="chain" id="PRO_5042118674" evidence="1">
    <location>
        <begin position="20"/>
        <end position="59"/>
    </location>
</feature>
<dbReference type="Proteomes" id="UP001232148">
    <property type="component" value="Unassembled WGS sequence"/>
</dbReference>
<accession>A0AAD9M4J0</accession>
<evidence type="ECO:0000256" key="1">
    <source>
        <dbReference type="SAM" id="SignalP"/>
    </source>
</evidence>
<keyword evidence="3" id="KW-1185">Reference proteome</keyword>
<sequence>MVSLKSIITAACLVQFGAALICSGFGTGPGKVCRVSADGCSLNGDPQCPDNKPPPPPSN</sequence>
<feature type="signal peptide" evidence="1">
    <location>
        <begin position="1"/>
        <end position="19"/>
    </location>
</feature>
<gene>
    <name evidence="2" type="ORF">LX32DRAFT_637040</name>
</gene>
<proteinExistence type="predicted"/>
<comment type="caution">
    <text evidence="2">The sequence shown here is derived from an EMBL/GenBank/DDBJ whole genome shotgun (WGS) entry which is preliminary data.</text>
</comment>
<dbReference type="AlphaFoldDB" id="A0AAD9M4J0"/>
<reference evidence="2" key="1">
    <citation type="submission" date="2021-06" db="EMBL/GenBank/DDBJ databases">
        <title>Comparative genomics, transcriptomics and evolutionary studies reveal genomic signatures of adaptation to plant cell wall in hemibiotrophic fungi.</title>
        <authorList>
            <consortium name="DOE Joint Genome Institute"/>
            <person name="Baroncelli R."/>
            <person name="Diaz J.F."/>
            <person name="Benocci T."/>
            <person name="Peng M."/>
            <person name="Battaglia E."/>
            <person name="Haridas S."/>
            <person name="Andreopoulos W."/>
            <person name="Labutti K."/>
            <person name="Pangilinan J."/>
            <person name="Floch G.L."/>
            <person name="Makela M.R."/>
            <person name="Henrissat B."/>
            <person name="Grigoriev I.V."/>
            <person name="Crouch J.A."/>
            <person name="De Vries R.P."/>
            <person name="Sukno S.A."/>
            <person name="Thon M.R."/>
        </authorList>
    </citation>
    <scope>NUCLEOTIDE SEQUENCE</scope>
    <source>
        <strain evidence="2">MAFF235873</strain>
    </source>
</reference>